<gene>
    <name evidence="2" type="ORF">OCS_04176</name>
</gene>
<evidence type="ECO:0000256" key="1">
    <source>
        <dbReference type="SAM" id="MobiDB-lite"/>
    </source>
</evidence>
<dbReference type="AlphaFoldDB" id="T5AC27"/>
<sequence length="304" mass="33226">MQDALRPDDETFRHFYETGYRQWRRLHLAAVVASPLDVTRLGIQDAFPRHPSFPPRLELNRNSSSVLHATGTSTWETATGDCDLSPLRMSFVFAVTAAYPITISLESNHSAPDLFTSRGNHIPVLTLAWAYVLAARWTEIIPGASVEYTGRLATPRDRGNVSPLVIDVGNVGQEAARWRQSWLLLTDGTPAYGIAAALSSPRGPSTSSLVQPWLCLHVIPPSSLARHMALPRPSPPPWAISSTTQAIIKPTTRATRPLRLPCSCQLAAASLSGFAGPFHDSTTTHHLTLPPNQLTRPREPTPIS</sequence>
<name>T5AC27_OPHSC</name>
<feature type="compositionally biased region" description="Polar residues" evidence="1">
    <location>
        <begin position="282"/>
        <end position="295"/>
    </location>
</feature>
<evidence type="ECO:0000313" key="3">
    <source>
        <dbReference type="Proteomes" id="UP000019374"/>
    </source>
</evidence>
<dbReference type="EMBL" id="KE652943">
    <property type="protein sequence ID" value="EQL00114.1"/>
    <property type="molecule type" value="Genomic_DNA"/>
</dbReference>
<feature type="region of interest" description="Disordered" evidence="1">
    <location>
        <begin position="282"/>
        <end position="304"/>
    </location>
</feature>
<evidence type="ECO:0000313" key="2">
    <source>
        <dbReference type="EMBL" id="EQL00114.1"/>
    </source>
</evidence>
<dbReference type="Proteomes" id="UP000019374">
    <property type="component" value="Unassembled WGS sequence"/>
</dbReference>
<proteinExistence type="predicted"/>
<reference evidence="2 3" key="1">
    <citation type="journal article" date="2013" name="Chin. Sci. Bull.">
        <title>Genome survey uncovers the secrets of sex and lifestyle in caterpillar fungus.</title>
        <authorList>
            <person name="Hu X."/>
            <person name="Zhang Y."/>
            <person name="Xiao G."/>
            <person name="Zheng P."/>
            <person name="Xia Y."/>
            <person name="Zhang X."/>
            <person name="St Leger R.J."/>
            <person name="Liu X."/>
            <person name="Wang C."/>
        </authorList>
    </citation>
    <scope>NUCLEOTIDE SEQUENCE [LARGE SCALE GENOMIC DNA]</scope>
    <source>
        <strain evidence="3">Co18 / CGMCC 3.14243</strain>
        <tissue evidence="2">Fruit-body</tissue>
    </source>
</reference>
<dbReference type="OrthoDB" id="3549294at2759"/>
<accession>T5AC27</accession>
<organism evidence="2 3">
    <name type="scientific">Ophiocordyceps sinensis (strain Co18 / CGMCC 3.14243)</name>
    <name type="common">Yarsagumba caterpillar fungus</name>
    <name type="synonym">Hirsutella sinensis</name>
    <dbReference type="NCBI Taxonomy" id="911162"/>
    <lineage>
        <taxon>Eukaryota</taxon>
        <taxon>Fungi</taxon>
        <taxon>Dikarya</taxon>
        <taxon>Ascomycota</taxon>
        <taxon>Pezizomycotina</taxon>
        <taxon>Sordariomycetes</taxon>
        <taxon>Hypocreomycetidae</taxon>
        <taxon>Hypocreales</taxon>
        <taxon>Ophiocordycipitaceae</taxon>
        <taxon>Ophiocordyceps</taxon>
    </lineage>
</organism>
<protein>
    <submittedName>
        <fullName evidence="2">Immunoglobulin variable region used by the ITC63B heavy chain</fullName>
    </submittedName>
</protein>
<dbReference type="HOGENOM" id="CLU_915571_0_0_1"/>